<organism evidence="1 2">
    <name type="scientific">Panagrolaimus sp. JU765</name>
    <dbReference type="NCBI Taxonomy" id="591449"/>
    <lineage>
        <taxon>Eukaryota</taxon>
        <taxon>Metazoa</taxon>
        <taxon>Ecdysozoa</taxon>
        <taxon>Nematoda</taxon>
        <taxon>Chromadorea</taxon>
        <taxon>Rhabditida</taxon>
        <taxon>Tylenchina</taxon>
        <taxon>Panagrolaimomorpha</taxon>
        <taxon>Panagrolaimoidea</taxon>
        <taxon>Panagrolaimidae</taxon>
        <taxon>Panagrolaimus</taxon>
    </lineage>
</organism>
<sequence>MSFAGAYLFSEIDKDMFKLRPEVPLMAIPKIWALPWQAYPVCMLLGFFLSFLFYMDQNITSAIVNNSQNKLKKGTAQHLDLFVVAILNMFLSLVGLPWMHGALPHSPLHLRALADVEERVAQGHVHEVIMNVRETRLASLIAHILILSSGFLLLPFPLRWIPTSVLHGLFLYMALTSLTGNEMFERLLLLITEQQAYPPTHYIRRVPQRKIHLFTACQLLQLMLLCAVGFSPYPFVEMVFPIVCFFFLPIRHILIPRIIDYKYLDALDGRH</sequence>
<reference evidence="2" key="1">
    <citation type="submission" date="2022-11" db="UniProtKB">
        <authorList>
            <consortium name="WormBaseParasite"/>
        </authorList>
    </citation>
    <scope>IDENTIFICATION</scope>
</reference>
<name>A0AC34RBK2_9BILA</name>
<evidence type="ECO:0000313" key="2">
    <source>
        <dbReference type="WBParaSite" id="JU765_v2.g523.t1"/>
    </source>
</evidence>
<protein>
    <submittedName>
        <fullName evidence="2">Bicarbonate transporter-like transmembrane domain-containing protein</fullName>
    </submittedName>
</protein>
<accession>A0AC34RBK2</accession>
<dbReference type="WBParaSite" id="JU765_v2.g523.t1">
    <property type="protein sequence ID" value="JU765_v2.g523.t1"/>
    <property type="gene ID" value="JU765_v2.g523"/>
</dbReference>
<evidence type="ECO:0000313" key="1">
    <source>
        <dbReference type="Proteomes" id="UP000887576"/>
    </source>
</evidence>
<dbReference type="Proteomes" id="UP000887576">
    <property type="component" value="Unplaced"/>
</dbReference>
<proteinExistence type="predicted"/>